<reference evidence="3 4" key="1">
    <citation type="journal article" date="2018" name="BMC Genomics">
        <title>Comparative genome analyses reveal sequence features reflecting distinct modes of host-adaptation between dicot and monocot powdery mildew.</title>
        <authorList>
            <person name="Wu Y."/>
            <person name="Ma X."/>
            <person name="Pan Z."/>
            <person name="Kale S.D."/>
            <person name="Song Y."/>
            <person name="King H."/>
            <person name="Zhang Q."/>
            <person name="Presley C."/>
            <person name="Deng X."/>
            <person name="Wei C.I."/>
            <person name="Xiao S."/>
        </authorList>
    </citation>
    <scope>NUCLEOTIDE SEQUENCE [LARGE SCALE GENOMIC DNA]</scope>
    <source>
        <strain evidence="3">UMSG3</strain>
    </source>
</reference>
<comment type="caution">
    <text evidence="3">The sequence shown here is derived from an EMBL/GenBank/DDBJ whole genome shotgun (WGS) entry which is preliminary data.</text>
</comment>
<feature type="compositionally biased region" description="Polar residues" evidence="1">
    <location>
        <begin position="146"/>
        <end position="168"/>
    </location>
</feature>
<organism evidence="3 4">
    <name type="scientific">Golovinomyces cichoracearum</name>
    <dbReference type="NCBI Taxonomy" id="62708"/>
    <lineage>
        <taxon>Eukaryota</taxon>
        <taxon>Fungi</taxon>
        <taxon>Dikarya</taxon>
        <taxon>Ascomycota</taxon>
        <taxon>Pezizomycotina</taxon>
        <taxon>Leotiomycetes</taxon>
        <taxon>Erysiphales</taxon>
        <taxon>Erysiphaceae</taxon>
        <taxon>Golovinomyces</taxon>
    </lineage>
</organism>
<evidence type="ECO:0000259" key="2">
    <source>
        <dbReference type="Pfam" id="PF12572"/>
    </source>
</evidence>
<feature type="compositionally biased region" description="Basic and acidic residues" evidence="1">
    <location>
        <begin position="334"/>
        <end position="358"/>
    </location>
</feature>
<evidence type="ECO:0000313" key="3">
    <source>
        <dbReference type="EMBL" id="RKF59401.1"/>
    </source>
</evidence>
<feature type="compositionally biased region" description="Basic and acidic residues" evidence="1">
    <location>
        <begin position="104"/>
        <end position="113"/>
    </location>
</feature>
<protein>
    <recommendedName>
        <fullName evidence="2">DUF3752 domain-containing protein</fullName>
    </recommendedName>
</protein>
<feature type="domain" description="DUF3752" evidence="2">
    <location>
        <begin position="224"/>
        <end position="385"/>
    </location>
</feature>
<feature type="compositionally biased region" description="Polar residues" evidence="1">
    <location>
        <begin position="257"/>
        <end position="266"/>
    </location>
</feature>
<feature type="compositionally biased region" description="Polar residues" evidence="1">
    <location>
        <begin position="40"/>
        <end position="56"/>
    </location>
</feature>
<feature type="region of interest" description="Disordered" evidence="1">
    <location>
        <begin position="1"/>
        <end position="212"/>
    </location>
</feature>
<evidence type="ECO:0000313" key="4">
    <source>
        <dbReference type="Proteomes" id="UP000283383"/>
    </source>
</evidence>
<feature type="region of interest" description="Disordered" evidence="1">
    <location>
        <begin position="334"/>
        <end position="367"/>
    </location>
</feature>
<name>A0A420HPP7_9PEZI</name>
<sequence length="390" mass="43329">MPLIGPEMPSHLTSRKRSTDSIHPEGSPPPRRARLSPSLTTGPSLTQASHQKQQTETSEEGNLYPRYPKNLSPTDKSLSHSEEDDFKVTSQSTNIPEVSAESTQHSEADHFHEPNTAYLDNQLDENESIISAPTAPRRILGPAVPSLSQVEFGSQSVYTDKNIGNESSSDSDDEYGPSLPPDQSSNLQNRSSEKVNQEQLPHHPIYDNKVPESSLKRAEWMLTPPTSSDWTTRIDPTKLKNRKFAMGKGAKGPIQRSGVSSIWTETPQEKSKRLKDEVLGRTQVDSSSSVTATHLNRSGRDFQEKEIAATELIIREYNKDNRSKSLLDERTAAQERGELKKLEDDDPSKRAFDREKDMALGSGHTATAKRKQVIAGAVDIANRFEKGSYL</sequence>
<dbReference type="Proteomes" id="UP000283383">
    <property type="component" value="Unassembled WGS sequence"/>
</dbReference>
<gene>
    <name evidence="3" type="ORF">GcM3_175002</name>
</gene>
<dbReference type="PANTHER" id="PTHR46370:SF1">
    <property type="entry name" value="GPALPP MOTIFS-CONTAINING PROTEIN 1"/>
    <property type="match status" value="1"/>
</dbReference>
<dbReference type="PANTHER" id="PTHR46370">
    <property type="entry name" value="GPALPP MOTIFS-CONTAINING PROTEIN 1"/>
    <property type="match status" value="1"/>
</dbReference>
<keyword evidence="4" id="KW-1185">Reference proteome</keyword>
<feature type="region of interest" description="Disordered" evidence="1">
    <location>
        <begin position="243"/>
        <end position="275"/>
    </location>
</feature>
<dbReference type="AlphaFoldDB" id="A0A420HPP7"/>
<accession>A0A420HPP7</accession>
<dbReference type="Pfam" id="PF12572">
    <property type="entry name" value="DUF3752"/>
    <property type="match status" value="1"/>
</dbReference>
<dbReference type="InterPro" id="IPR022226">
    <property type="entry name" value="DUF3752"/>
</dbReference>
<feature type="compositionally biased region" description="Polar residues" evidence="1">
    <location>
        <begin position="181"/>
        <end position="190"/>
    </location>
</feature>
<evidence type="ECO:0000256" key="1">
    <source>
        <dbReference type="SAM" id="MobiDB-lite"/>
    </source>
</evidence>
<feature type="compositionally biased region" description="Polar residues" evidence="1">
    <location>
        <begin position="88"/>
        <end position="103"/>
    </location>
</feature>
<dbReference type="EMBL" id="MCBQ01017505">
    <property type="protein sequence ID" value="RKF59401.1"/>
    <property type="molecule type" value="Genomic_DNA"/>
</dbReference>
<dbReference type="InterPro" id="IPR046331">
    <property type="entry name" value="GPAM1-like"/>
</dbReference>
<feature type="compositionally biased region" description="Basic and acidic residues" evidence="1">
    <location>
        <begin position="191"/>
        <end position="212"/>
    </location>
</feature>
<proteinExistence type="predicted"/>